<dbReference type="AlphaFoldDB" id="A0A081PKP1"/>
<evidence type="ECO:0000313" key="11">
    <source>
        <dbReference type="EMBL" id="KEQ31264.1"/>
    </source>
</evidence>
<dbReference type="Gene3D" id="3.30.565.10">
    <property type="entry name" value="Histidine kinase-like ATPase, C-terminal domain"/>
    <property type="match status" value="1"/>
</dbReference>
<dbReference type="InterPro" id="IPR001610">
    <property type="entry name" value="PAC"/>
</dbReference>
<dbReference type="SMART" id="SM00388">
    <property type="entry name" value="HisKA"/>
    <property type="match status" value="1"/>
</dbReference>
<protein>
    <recommendedName>
        <fullName evidence="2">histidine kinase</fullName>
        <ecNumber evidence="2">2.7.13.3</ecNumber>
    </recommendedName>
</protein>
<dbReference type="EMBL" id="JNFF01000019">
    <property type="protein sequence ID" value="KEQ31264.1"/>
    <property type="molecule type" value="Genomic_DNA"/>
</dbReference>
<dbReference type="NCBIfam" id="TIGR00229">
    <property type="entry name" value="sensory_box"/>
    <property type="match status" value="2"/>
</dbReference>
<dbReference type="InterPro" id="IPR050351">
    <property type="entry name" value="BphY/WalK/GraS-like"/>
</dbReference>
<dbReference type="CDD" id="cd00130">
    <property type="entry name" value="PAS"/>
    <property type="match status" value="2"/>
</dbReference>
<evidence type="ECO:0000313" key="12">
    <source>
        <dbReference type="Proteomes" id="UP000028007"/>
    </source>
</evidence>
<dbReference type="Pfam" id="PF00989">
    <property type="entry name" value="PAS"/>
    <property type="match status" value="2"/>
</dbReference>
<dbReference type="SMART" id="SM00387">
    <property type="entry name" value="HATPase_c"/>
    <property type="match status" value="1"/>
</dbReference>
<dbReference type="InterPro" id="IPR003661">
    <property type="entry name" value="HisK_dim/P_dom"/>
</dbReference>
<dbReference type="CDD" id="cd00082">
    <property type="entry name" value="HisKA"/>
    <property type="match status" value="1"/>
</dbReference>
<evidence type="ECO:0000256" key="5">
    <source>
        <dbReference type="ARBA" id="ARBA00022777"/>
    </source>
</evidence>
<comment type="caution">
    <text evidence="11">The sequence shown here is derived from an EMBL/GenBank/DDBJ whole genome shotgun (WGS) entry which is preliminary data.</text>
</comment>
<evidence type="ECO:0000259" key="8">
    <source>
        <dbReference type="PROSITE" id="PS50109"/>
    </source>
</evidence>
<dbReference type="InterPro" id="IPR035965">
    <property type="entry name" value="PAS-like_dom_sf"/>
</dbReference>
<feature type="domain" description="PAS" evidence="9">
    <location>
        <begin position="24"/>
        <end position="94"/>
    </location>
</feature>
<dbReference type="OrthoDB" id="9813151at2"/>
<dbReference type="InterPro" id="IPR004358">
    <property type="entry name" value="Sig_transdc_His_kin-like_C"/>
</dbReference>
<dbReference type="PANTHER" id="PTHR45453:SF1">
    <property type="entry name" value="PHOSPHATE REGULON SENSOR PROTEIN PHOR"/>
    <property type="match status" value="1"/>
</dbReference>
<feature type="domain" description="PAS" evidence="9">
    <location>
        <begin position="146"/>
        <end position="215"/>
    </location>
</feature>
<dbReference type="Proteomes" id="UP000028007">
    <property type="component" value="Unassembled WGS sequence"/>
</dbReference>
<proteinExistence type="predicted"/>
<dbReference type="FunFam" id="3.30.565.10:FF:000006">
    <property type="entry name" value="Sensor histidine kinase WalK"/>
    <property type="match status" value="1"/>
</dbReference>
<evidence type="ECO:0000256" key="4">
    <source>
        <dbReference type="ARBA" id="ARBA00022679"/>
    </source>
</evidence>
<dbReference type="eggNOG" id="COG5002">
    <property type="taxonomic scope" value="Bacteria"/>
</dbReference>
<dbReference type="SMART" id="SM00086">
    <property type="entry name" value="PAC"/>
    <property type="match status" value="2"/>
</dbReference>
<dbReference type="Gene3D" id="3.30.450.20">
    <property type="entry name" value="PAS domain"/>
    <property type="match status" value="2"/>
</dbReference>
<reference evidence="11 12" key="1">
    <citation type="journal article" date="1992" name="Int. J. Syst. Bacteriol.">
        <title>Sphingobacterium antarcticus sp. nov. a Psychrotrophic Bacterium from the Soils of Schirmacher Oasis, Antarctica.</title>
        <authorList>
            <person name="Shivaji S."/>
            <person name="Ray M.K."/>
            <person name="Rao N.S."/>
            <person name="Saiserr L."/>
            <person name="Jagannadham M.V."/>
            <person name="Kumar G.S."/>
            <person name="Reddy G."/>
            <person name="Bhargava P.M."/>
        </authorList>
    </citation>
    <scope>NUCLEOTIDE SEQUENCE [LARGE SCALE GENOMIC DNA]</scope>
    <source>
        <strain evidence="11 12">4BY</strain>
    </source>
</reference>
<feature type="domain" description="Histidine kinase" evidence="8">
    <location>
        <begin position="275"/>
        <end position="490"/>
    </location>
</feature>
<dbReference type="EC" id="2.7.13.3" evidence="2"/>
<dbReference type="PROSITE" id="PS50109">
    <property type="entry name" value="HIS_KIN"/>
    <property type="match status" value="1"/>
</dbReference>
<dbReference type="GO" id="GO:0016036">
    <property type="term" value="P:cellular response to phosphate starvation"/>
    <property type="evidence" value="ECO:0007669"/>
    <property type="project" value="TreeGrafter"/>
</dbReference>
<evidence type="ECO:0000259" key="9">
    <source>
        <dbReference type="PROSITE" id="PS50112"/>
    </source>
</evidence>
<dbReference type="InterPro" id="IPR036890">
    <property type="entry name" value="HATPase_C_sf"/>
</dbReference>
<dbReference type="SUPFAM" id="SSF55785">
    <property type="entry name" value="PYP-like sensor domain (PAS domain)"/>
    <property type="match status" value="2"/>
</dbReference>
<keyword evidence="5" id="KW-0418">Kinase</keyword>
<dbReference type="GO" id="GO:0000155">
    <property type="term" value="F:phosphorelay sensor kinase activity"/>
    <property type="evidence" value="ECO:0007669"/>
    <property type="project" value="InterPro"/>
</dbReference>
<dbReference type="GO" id="GO:0004721">
    <property type="term" value="F:phosphoprotein phosphatase activity"/>
    <property type="evidence" value="ECO:0007669"/>
    <property type="project" value="TreeGrafter"/>
</dbReference>
<evidence type="ECO:0000256" key="3">
    <source>
        <dbReference type="ARBA" id="ARBA00022553"/>
    </source>
</evidence>
<dbReference type="Pfam" id="PF00512">
    <property type="entry name" value="HisKA"/>
    <property type="match status" value="1"/>
</dbReference>
<dbReference type="PRINTS" id="PR00344">
    <property type="entry name" value="BCTRLSENSOR"/>
</dbReference>
<dbReference type="PROSITE" id="PS50112">
    <property type="entry name" value="PAS"/>
    <property type="match status" value="2"/>
</dbReference>
<dbReference type="InterPro" id="IPR005467">
    <property type="entry name" value="His_kinase_dom"/>
</dbReference>
<evidence type="ECO:0000256" key="2">
    <source>
        <dbReference type="ARBA" id="ARBA00012438"/>
    </source>
</evidence>
<dbReference type="GO" id="GO:0005886">
    <property type="term" value="C:plasma membrane"/>
    <property type="evidence" value="ECO:0007669"/>
    <property type="project" value="TreeGrafter"/>
</dbReference>
<dbReference type="InterPro" id="IPR003594">
    <property type="entry name" value="HATPase_dom"/>
</dbReference>
<keyword evidence="7" id="KW-0472">Membrane</keyword>
<dbReference type="PANTHER" id="PTHR45453">
    <property type="entry name" value="PHOSPHATE REGULON SENSOR PROTEIN PHOR"/>
    <property type="match status" value="1"/>
</dbReference>
<organism evidence="11 12">
    <name type="scientific">Pedobacter antarcticus 4BY</name>
    <dbReference type="NCBI Taxonomy" id="1358423"/>
    <lineage>
        <taxon>Bacteria</taxon>
        <taxon>Pseudomonadati</taxon>
        <taxon>Bacteroidota</taxon>
        <taxon>Sphingobacteriia</taxon>
        <taxon>Sphingobacteriales</taxon>
        <taxon>Sphingobacteriaceae</taxon>
        <taxon>Pedobacter</taxon>
    </lineage>
</organism>
<keyword evidence="3" id="KW-0597">Phosphoprotein</keyword>
<dbReference type="PROSITE" id="PS50113">
    <property type="entry name" value="PAC"/>
    <property type="match status" value="2"/>
</dbReference>
<keyword evidence="12" id="KW-1185">Reference proteome</keyword>
<dbReference type="InterPro" id="IPR000014">
    <property type="entry name" value="PAS"/>
</dbReference>
<dbReference type="InterPro" id="IPR036097">
    <property type="entry name" value="HisK_dim/P_sf"/>
</dbReference>
<dbReference type="Pfam" id="PF02518">
    <property type="entry name" value="HATPase_c"/>
    <property type="match status" value="1"/>
</dbReference>
<dbReference type="SUPFAM" id="SSF47384">
    <property type="entry name" value="Homodimeric domain of signal transducing histidine kinase"/>
    <property type="match status" value="1"/>
</dbReference>
<sequence length="490" mass="54888">MHAFMDEFKELNYEHNALRLAEERNAMFAAIVDSSDDAIISKDLQGVVTSWNPAAKRIFGYTAEEMIGQPILKIIPADRLGEEIDILTRLRRGDRVEHFETRRMAKSGRLLDISLTISPIRDYFGGIIGISKIARDITLLKQAEEKSAVLAAIVDSTDDAVISKDLQGIITSWNISAERIFGFTAQEIIGESILKLIPEDRKEEEYSILAQLKAGRRVDHIETKRLTKDGRLVDVSLTISPVKDTKGNIIGISKIARDITEKKLEEQRKNDFIAIVSHELKTPLTSVRSYVQLALLKARQRGDLYTEKVLSRAENQTVKMTSLIHDFLDLSRLDEGKMALNLSRFSLPLLMNEIVDEAVTLAPLHQISYQLCEEVHILADREKISQVMTNLLSNAVKYSPAGTTVTVSCLRVGNAMQISFADQGIGVSPADQKRLFERFYRVNNEQMKNVSGFGIGLYLVTEILRMHGSVIELQSQPGQGSVFSFSLPVQ</sequence>
<keyword evidence="6" id="KW-0902">Two-component regulatory system</keyword>
<evidence type="ECO:0000256" key="6">
    <source>
        <dbReference type="ARBA" id="ARBA00023012"/>
    </source>
</evidence>
<dbReference type="InterPro" id="IPR000700">
    <property type="entry name" value="PAS-assoc_C"/>
</dbReference>
<accession>A0A081PKP1</accession>
<feature type="domain" description="PAC" evidence="10">
    <location>
        <begin position="219"/>
        <end position="271"/>
    </location>
</feature>
<dbReference type="Gene3D" id="1.10.287.130">
    <property type="match status" value="1"/>
</dbReference>
<keyword evidence="4" id="KW-0808">Transferase</keyword>
<dbReference type="FunFam" id="1.10.287.130:FF:000001">
    <property type="entry name" value="Two-component sensor histidine kinase"/>
    <property type="match status" value="1"/>
</dbReference>
<feature type="domain" description="PAC" evidence="10">
    <location>
        <begin position="97"/>
        <end position="149"/>
    </location>
</feature>
<name>A0A081PKP1_9SPHI</name>
<dbReference type="CDD" id="cd00075">
    <property type="entry name" value="HATPase"/>
    <property type="match status" value="1"/>
</dbReference>
<dbReference type="SUPFAM" id="SSF55874">
    <property type="entry name" value="ATPase domain of HSP90 chaperone/DNA topoisomerase II/histidine kinase"/>
    <property type="match status" value="1"/>
</dbReference>
<evidence type="ECO:0000259" key="10">
    <source>
        <dbReference type="PROSITE" id="PS50113"/>
    </source>
</evidence>
<dbReference type="InterPro" id="IPR013767">
    <property type="entry name" value="PAS_fold"/>
</dbReference>
<comment type="catalytic activity">
    <reaction evidence="1">
        <text>ATP + protein L-histidine = ADP + protein N-phospho-L-histidine.</text>
        <dbReference type="EC" id="2.7.13.3"/>
    </reaction>
</comment>
<dbReference type="eggNOG" id="COG5000">
    <property type="taxonomic scope" value="Bacteria"/>
</dbReference>
<gene>
    <name evidence="11" type="ORF">N180_03180</name>
</gene>
<evidence type="ECO:0000256" key="7">
    <source>
        <dbReference type="ARBA" id="ARBA00023136"/>
    </source>
</evidence>
<dbReference type="SMART" id="SM00091">
    <property type="entry name" value="PAS"/>
    <property type="match status" value="2"/>
</dbReference>
<dbReference type="GO" id="GO:0006355">
    <property type="term" value="P:regulation of DNA-templated transcription"/>
    <property type="evidence" value="ECO:0007669"/>
    <property type="project" value="InterPro"/>
</dbReference>
<evidence type="ECO:0000256" key="1">
    <source>
        <dbReference type="ARBA" id="ARBA00000085"/>
    </source>
</evidence>